<evidence type="ECO:0000313" key="2">
    <source>
        <dbReference type="EMBL" id="TNJ67014.1"/>
    </source>
</evidence>
<accession>A0A5C4TD66</accession>
<dbReference type="InterPro" id="IPR034660">
    <property type="entry name" value="DinB/YfiT-like"/>
</dbReference>
<dbReference type="OrthoDB" id="4295522at2"/>
<name>A0A5C4TD66_9BACL</name>
<evidence type="ECO:0000313" key="3">
    <source>
        <dbReference type="Proteomes" id="UP000307943"/>
    </source>
</evidence>
<proteinExistence type="predicted"/>
<gene>
    <name evidence="2" type="ORF">FE784_07390</name>
</gene>
<dbReference type="InterPro" id="IPR024775">
    <property type="entry name" value="DinB-like"/>
</dbReference>
<protein>
    <submittedName>
        <fullName evidence="2">DinB family protein</fullName>
    </submittedName>
</protein>
<dbReference type="EMBL" id="VDCQ01000007">
    <property type="protein sequence ID" value="TNJ67014.1"/>
    <property type="molecule type" value="Genomic_DNA"/>
</dbReference>
<feature type="domain" description="DinB-like" evidence="1">
    <location>
        <begin position="12"/>
        <end position="146"/>
    </location>
</feature>
<dbReference type="Pfam" id="PF12867">
    <property type="entry name" value="DinB_2"/>
    <property type="match status" value="1"/>
</dbReference>
<dbReference type="AlphaFoldDB" id="A0A5C4TD66"/>
<dbReference type="Gene3D" id="1.20.120.450">
    <property type="entry name" value="dinb family like domain"/>
    <property type="match status" value="1"/>
</dbReference>
<keyword evidence="3" id="KW-1185">Reference proteome</keyword>
<dbReference type="RefSeq" id="WP_139601499.1">
    <property type="nucleotide sequence ID" value="NZ_VDCQ01000007.1"/>
</dbReference>
<dbReference type="SUPFAM" id="SSF109854">
    <property type="entry name" value="DinB/YfiT-like putative metalloenzymes"/>
    <property type="match status" value="1"/>
</dbReference>
<reference evidence="2 3" key="1">
    <citation type="submission" date="2019-05" db="EMBL/GenBank/DDBJ databases">
        <title>We sequenced the genome of Paenibacillus hemerocallicola KCTC 33185 for further insight into its adaptation and study the phylogeny of Paenibacillus.</title>
        <authorList>
            <person name="Narsing Rao M.P."/>
        </authorList>
    </citation>
    <scope>NUCLEOTIDE SEQUENCE [LARGE SCALE GENOMIC DNA]</scope>
    <source>
        <strain evidence="2 3">KCTC 33185</strain>
    </source>
</reference>
<dbReference type="Proteomes" id="UP000307943">
    <property type="component" value="Unassembled WGS sequence"/>
</dbReference>
<comment type="caution">
    <text evidence="2">The sequence shown here is derived from an EMBL/GenBank/DDBJ whole genome shotgun (WGS) entry which is preliminary data.</text>
</comment>
<evidence type="ECO:0000259" key="1">
    <source>
        <dbReference type="Pfam" id="PF12867"/>
    </source>
</evidence>
<organism evidence="2 3">
    <name type="scientific">Paenibacillus hemerocallicola</name>
    <dbReference type="NCBI Taxonomy" id="1172614"/>
    <lineage>
        <taxon>Bacteria</taxon>
        <taxon>Bacillati</taxon>
        <taxon>Bacillota</taxon>
        <taxon>Bacilli</taxon>
        <taxon>Bacillales</taxon>
        <taxon>Paenibacillaceae</taxon>
        <taxon>Paenibacillus</taxon>
    </lineage>
</organism>
<sequence length="154" mass="17395">MSPSCINTSMSVRQIVLHQLQSIPEPLFDVQPQAFGNTIRWNVGHIVFYMDYYLSLDSSYQSNLPETYARLFNTGTKPSDWIVSPPTKEELVQLLSGQLDRLSDVSPNTLEAPLASPIEMGPFRFETFGDAFHFAFIHEAIHLGTISSLFKVVR</sequence>